<dbReference type="RefSeq" id="XP_019008225.1">
    <property type="nucleotide sequence ID" value="XM_019158479.1"/>
</dbReference>
<feature type="compositionally biased region" description="Acidic residues" evidence="1">
    <location>
        <begin position="150"/>
        <end position="161"/>
    </location>
</feature>
<evidence type="ECO:0000256" key="1">
    <source>
        <dbReference type="SAM" id="MobiDB-lite"/>
    </source>
</evidence>
<organism evidence="2">
    <name type="scientific">Kwoniella pini CBS 10737</name>
    <dbReference type="NCBI Taxonomy" id="1296096"/>
    <lineage>
        <taxon>Eukaryota</taxon>
        <taxon>Fungi</taxon>
        <taxon>Dikarya</taxon>
        <taxon>Basidiomycota</taxon>
        <taxon>Agaricomycotina</taxon>
        <taxon>Tremellomycetes</taxon>
        <taxon>Tremellales</taxon>
        <taxon>Cryptococcaceae</taxon>
        <taxon>Kwoniella</taxon>
    </lineage>
</organism>
<dbReference type="KEGG" id="kpin:30175149"/>
<reference evidence="3" key="2">
    <citation type="submission" date="2013-07" db="EMBL/GenBank/DDBJ databases">
        <authorList>
            <consortium name="The Broad Institute Genome Sequencing Platform"/>
            <person name="Cuomo C."/>
            <person name="Litvintseva A."/>
            <person name="Chen Y."/>
            <person name="Heitman J."/>
            <person name="Sun S."/>
            <person name="Springer D."/>
            <person name="Dromer F."/>
            <person name="Young S.K."/>
            <person name="Zeng Q."/>
            <person name="Gargeya S."/>
            <person name="Fitzgerald M."/>
            <person name="Abouelleil A."/>
            <person name="Alvarado L."/>
            <person name="Berlin A.M."/>
            <person name="Chapman S.B."/>
            <person name="Dewar J."/>
            <person name="Goldberg J."/>
            <person name="Griggs A."/>
            <person name="Gujja S."/>
            <person name="Hansen M."/>
            <person name="Howarth C."/>
            <person name="Imamovic A."/>
            <person name="Larimer J."/>
            <person name="McCowan C."/>
            <person name="Murphy C."/>
            <person name="Pearson M."/>
            <person name="Priest M."/>
            <person name="Roberts A."/>
            <person name="Saif S."/>
            <person name="Shea T."/>
            <person name="Sykes S."/>
            <person name="Wortman J."/>
            <person name="Nusbaum C."/>
            <person name="Birren B."/>
        </authorList>
    </citation>
    <scope>NUCLEOTIDE SEQUENCE</scope>
    <source>
        <strain evidence="3">CBS 10737</strain>
    </source>
</reference>
<dbReference type="EMBL" id="KV700117">
    <property type="protein sequence ID" value="OCF47006.1"/>
    <property type="molecule type" value="Genomic_DNA"/>
</dbReference>
<reference evidence="3" key="4">
    <citation type="submission" date="2024-02" db="EMBL/GenBank/DDBJ databases">
        <title>Comparative genomics of Cryptococcus and Kwoniella reveals pathogenesis evolution and contrasting modes of karyotype evolution via chromosome fusion or intercentromeric recombination.</title>
        <authorList>
            <person name="Coelho M.A."/>
            <person name="David-Palma M."/>
            <person name="Shea T."/>
            <person name="Bowers K."/>
            <person name="McGinley-Smith S."/>
            <person name="Mohammad A.W."/>
            <person name="Gnirke A."/>
            <person name="Yurkov A.M."/>
            <person name="Nowrousian M."/>
            <person name="Sun S."/>
            <person name="Cuomo C.A."/>
            <person name="Heitman J."/>
        </authorList>
    </citation>
    <scope>NUCLEOTIDE SEQUENCE</scope>
    <source>
        <strain evidence="3">CBS 10737</strain>
    </source>
</reference>
<feature type="compositionally biased region" description="Low complexity" evidence="1">
    <location>
        <begin position="82"/>
        <end position="94"/>
    </location>
</feature>
<feature type="region of interest" description="Disordered" evidence="1">
    <location>
        <begin position="299"/>
        <end position="373"/>
    </location>
</feature>
<dbReference type="AlphaFoldDB" id="A0A1B9HUR0"/>
<accession>A0A1B9HUR0</accession>
<reference evidence="2" key="3">
    <citation type="submission" date="2016-07" db="EMBL/GenBank/DDBJ databases">
        <title>Evolution of pathogenesis and genome organization in the Tremellales.</title>
        <authorList>
            <person name="Cuomo C."/>
            <person name="Litvintseva A."/>
            <person name="Heitman J."/>
            <person name="Chen Y."/>
            <person name="Sun S."/>
            <person name="Springer D."/>
            <person name="Dromer F."/>
            <person name="Young S."/>
            <person name="Zeng Q."/>
            <person name="Chapman S."/>
            <person name="Gujja S."/>
            <person name="Saif S."/>
            <person name="Birren B."/>
        </authorList>
    </citation>
    <scope>NUCLEOTIDE SEQUENCE</scope>
    <source>
        <strain evidence="2">CBS 10737</strain>
    </source>
</reference>
<reference evidence="2" key="1">
    <citation type="submission" date="2013-07" db="EMBL/GenBank/DDBJ databases">
        <title>The Genome Sequence of Cryptococcus pinus CBS10737.</title>
        <authorList>
            <consortium name="The Broad Institute Genome Sequencing Platform"/>
            <person name="Cuomo C."/>
            <person name="Litvintseva A."/>
            <person name="Chen Y."/>
            <person name="Heitman J."/>
            <person name="Sun S."/>
            <person name="Springer D."/>
            <person name="Dromer F."/>
            <person name="Young S.K."/>
            <person name="Zeng Q."/>
            <person name="Gargeya S."/>
            <person name="Fitzgerald M."/>
            <person name="Abouelleil A."/>
            <person name="Alvarado L."/>
            <person name="Berlin A.M."/>
            <person name="Chapman S.B."/>
            <person name="Dewar J."/>
            <person name="Goldberg J."/>
            <person name="Griggs A."/>
            <person name="Gujja S."/>
            <person name="Hansen M."/>
            <person name="Howarth C."/>
            <person name="Imamovic A."/>
            <person name="Larimer J."/>
            <person name="McCowan C."/>
            <person name="Murphy C."/>
            <person name="Pearson M."/>
            <person name="Priest M."/>
            <person name="Roberts A."/>
            <person name="Saif S."/>
            <person name="Shea T."/>
            <person name="Sykes S."/>
            <person name="Wortman J."/>
            <person name="Nusbaum C."/>
            <person name="Birren B."/>
        </authorList>
    </citation>
    <scope>NUCLEOTIDE SEQUENCE [LARGE SCALE GENOMIC DNA]</scope>
    <source>
        <strain evidence="2">CBS 10737</strain>
    </source>
</reference>
<gene>
    <name evidence="2" type="ORF">I206_06780</name>
    <name evidence="3" type="ORF">I206_102127</name>
</gene>
<evidence type="ECO:0000313" key="4">
    <source>
        <dbReference type="Proteomes" id="UP000094020"/>
    </source>
</evidence>
<feature type="compositionally biased region" description="Basic residues" evidence="1">
    <location>
        <begin position="211"/>
        <end position="223"/>
    </location>
</feature>
<name>A0A1B9HUR0_9TREE</name>
<dbReference type="InterPro" id="IPR037647">
    <property type="entry name" value="HIRIP3"/>
</dbReference>
<dbReference type="STRING" id="1296096.A0A1B9HUR0"/>
<dbReference type="GeneID" id="30175149"/>
<dbReference type="OrthoDB" id="552755at2759"/>
<dbReference type="EMBL" id="CP144520">
    <property type="protein sequence ID" value="WWC68204.1"/>
    <property type="molecule type" value="Genomic_DNA"/>
</dbReference>
<dbReference type="GO" id="GO:0005634">
    <property type="term" value="C:nucleus"/>
    <property type="evidence" value="ECO:0007669"/>
    <property type="project" value="TreeGrafter"/>
</dbReference>
<feature type="compositionally biased region" description="Basic residues" evidence="1">
    <location>
        <begin position="132"/>
        <end position="144"/>
    </location>
</feature>
<sequence length="373" mass="41350">MNKSLLPKLKIEVKSIIKEAAKSGGLIDEGKFTMKLARSIIENKMNLKKGELNGEWKEIIKNLINEALENIEQGNSNDSQIPSKSKYTSPSSSPIVKPILKSEKTKSVSSKKKRNVESVSPDENEKGESSTQHKKKSAKQKSKIVKASQEAEEKEEEEEKVEELRQARMSDSDISSVYDELPSKVKTKKGSKRKSKSVSGLSDVDENEKPTKKKKVPTSKKKKDPNEGLSPDEAKLADLKRIVVACGVRKQWAKEFTDCPTTSSQTRHLQNLLSSLGMKGTPTLGKAKALKEKRELAQELDDVTTFEAARGVSSDTRERRTRGSTSSKNKKRFVDSDESDSEDADEDEPEELDKDESALGAVMDFLGGDSESE</sequence>
<evidence type="ECO:0000313" key="2">
    <source>
        <dbReference type="EMBL" id="OCF47006.1"/>
    </source>
</evidence>
<feature type="compositionally biased region" description="Basic and acidic residues" evidence="1">
    <location>
        <begin position="162"/>
        <end position="171"/>
    </location>
</feature>
<feature type="region of interest" description="Disordered" evidence="1">
    <location>
        <begin position="74"/>
        <end position="236"/>
    </location>
</feature>
<protein>
    <submittedName>
        <fullName evidence="2">Uncharacterized protein</fullName>
    </submittedName>
</protein>
<keyword evidence="4" id="KW-1185">Reference proteome</keyword>
<feature type="compositionally biased region" description="Acidic residues" evidence="1">
    <location>
        <begin position="336"/>
        <end position="354"/>
    </location>
</feature>
<dbReference type="Proteomes" id="UP000094020">
    <property type="component" value="Chromosome 2"/>
</dbReference>
<proteinExistence type="predicted"/>
<evidence type="ECO:0000313" key="3">
    <source>
        <dbReference type="EMBL" id="WWC68204.1"/>
    </source>
</evidence>
<dbReference type="PANTHER" id="PTHR15410:SF2">
    <property type="entry name" value="HIRA-INTERACTING PROTEIN 3"/>
    <property type="match status" value="1"/>
</dbReference>
<dbReference type="PANTHER" id="PTHR15410">
    <property type="entry name" value="HIRA-INTERACTING PROTEIN 3"/>
    <property type="match status" value="1"/>
</dbReference>
<feature type="compositionally biased region" description="Basic residues" evidence="1">
    <location>
        <begin position="185"/>
        <end position="196"/>
    </location>
</feature>